<dbReference type="OrthoDB" id="6657720at2"/>
<dbReference type="EMBL" id="FMYK01000001">
    <property type="protein sequence ID" value="SDB84127.1"/>
    <property type="molecule type" value="Genomic_DNA"/>
</dbReference>
<evidence type="ECO:0000313" key="2">
    <source>
        <dbReference type="EMBL" id="SDB84127.1"/>
    </source>
</evidence>
<gene>
    <name evidence="2" type="ORF">SAMN05421749_101270</name>
</gene>
<keyword evidence="1" id="KW-0812">Transmembrane</keyword>
<name>A0A1G6GQ79_9GAMM</name>
<protein>
    <submittedName>
        <fullName evidence="2">Uncharacterized protein</fullName>
    </submittedName>
</protein>
<evidence type="ECO:0000313" key="3">
    <source>
        <dbReference type="Proteomes" id="UP000242317"/>
    </source>
</evidence>
<keyword evidence="1" id="KW-1133">Transmembrane helix</keyword>
<organism evidence="2 3">
    <name type="scientific">Acinetobacter marinus</name>
    <dbReference type="NCBI Taxonomy" id="281375"/>
    <lineage>
        <taxon>Bacteria</taxon>
        <taxon>Pseudomonadati</taxon>
        <taxon>Pseudomonadota</taxon>
        <taxon>Gammaproteobacteria</taxon>
        <taxon>Moraxellales</taxon>
        <taxon>Moraxellaceae</taxon>
        <taxon>Acinetobacter</taxon>
    </lineage>
</organism>
<accession>A0A1G6GQ79</accession>
<sequence length="141" mass="15573">MDQFLAGLQSWWYSFLSLFDAIPEDTIAITVYVGGTIVALCCWYSVARRLPSPLGALTWIILFACLATPTVSEGENAGLAPALIGMIFGILTKEQNLIWSNLSAILFVAAVCFLVMFFWTRYRNQNAKTPSNPINTQKNSA</sequence>
<feature type="transmembrane region" description="Helical" evidence="1">
    <location>
        <begin position="98"/>
        <end position="119"/>
    </location>
</feature>
<keyword evidence="3" id="KW-1185">Reference proteome</keyword>
<dbReference type="RefSeq" id="WP_092614884.1">
    <property type="nucleotide sequence ID" value="NZ_FMYK01000001.1"/>
</dbReference>
<dbReference type="Proteomes" id="UP000242317">
    <property type="component" value="Unassembled WGS sequence"/>
</dbReference>
<reference evidence="3" key="1">
    <citation type="submission" date="2016-09" db="EMBL/GenBank/DDBJ databases">
        <authorList>
            <person name="Varghese N."/>
            <person name="Submissions S."/>
        </authorList>
    </citation>
    <scope>NUCLEOTIDE SEQUENCE [LARGE SCALE GENOMIC DNA]</scope>
    <source>
        <strain evidence="3">ANC 3699</strain>
    </source>
</reference>
<keyword evidence="1" id="KW-0472">Membrane</keyword>
<proteinExistence type="predicted"/>
<feature type="transmembrane region" description="Helical" evidence="1">
    <location>
        <begin position="54"/>
        <end position="71"/>
    </location>
</feature>
<dbReference type="AlphaFoldDB" id="A0A1G6GQ79"/>
<evidence type="ECO:0000256" key="1">
    <source>
        <dbReference type="SAM" id="Phobius"/>
    </source>
</evidence>
<feature type="transmembrane region" description="Helical" evidence="1">
    <location>
        <begin position="27"/>
        <end position="47"/>
    </location>
</feature>